<protein>
    <submittedName>
        <fullName evidence="1">GrpB family protein</fullName>
    </submittedName>
</protein>
<dbReference type="EMBL" id="JAUFPU010000018">
    <property type="protein sequence ID" value="MDN3578573.1"/>
    <property type="molecule type" value="Genomic_DNA"/>
</dbReference>
<sequence>MSLGLAEGTVVLVDHHTDWAQAYDQAAHAIATALPGVALAHIGSTAVAGLCAKPVLDLMLGLTALPQHAACIAPLAALGYQHHGEYGIAGRHYFTRHLAGLRTHHLHMVVVDSPFWREHLAFRDGLRSNPVLRADYAALKQMLARQYPTDSQAYAGAKTEFVRAALHGLAAVPSTGAKATAAGAGSC</sequence>
<reference evidence="1" key="1">
    <citation type="journal article" date="2014" name="Int. J. Syst. Evol. Microbiol.">
        <title>Complete genome of a new Firmicutes species belonging to the dominant human colonic microbiota ('Ruminococcus bicirculans') reveals two chromosomes and a selective capacity to utilize plant glucans.</title>
        <authorList>
            <consortium name="NISC Comparative Sequencing Program"/>
            <person name="Wegmann U."/>
            <person name="Louis P."/>
            <person name="Goesmann A."/>
            <person name="Henrissat B."/>
            <person name="Duncan S.H."/>
            <person name="Flint H.J."/>
        </authorList>
    </citation>
    <scope>NUCLEOTIDE SEQUENCE</scope>
    <source>
        <strain evidence="1">CECT 7703</strain>
    </source>
</reference>
<dbReference type="InterPro" id="IPR043519">
    <property type="entry name" value="NT_sf"/>
</dbReference>
<evidence type="ECO:0000313" key="2">
    <source>
        <dbReference type="Proteomes" id="UP001180081"/>
    </source>
</evidence>
<gene>
    <name evidence="1" type="ORF">QWZ03_17540</name>
</gene>
<comment type="caution">
    <text evidence="1">The sequence shown here is derived from an EMBL/GenBank/DDBJ whole genome shotgun (WGS) entry which is preliminary data.</text>
</comment>
<dbReference type="Pfam" id="PF04229">
    <property type="entry name" value="GrpB"/>
    <property type="match status" value="1"/>
</dbReference>
<keyword evidence="2" id="KW-1185">Reference proteome</keyword>
<dbReference type="PANTHER" id="PTHR34822:SF1">
    <property type="entry name" value="GRPB FAMILY PROTEIN"/>
    <property type="match status" value="1"/>
</dbReference>
<accession>A0ABT8B8K6</accession>
<dbReference type="RefSeq" id="WP_290333906.1">
    <property type="nucleotide sequence ID" value="NZ_JAUFPU010000018.1"/>
</dbReference>
<dbReference type="SUPFAM" id="SSF81301">
    <property type="entry name" value="Nucleotidyltransferase"/>
    <property type="match status" value="1"/>
</dbReference>
<dbReference type="Proteomes" id="UP001180081">
    <property type="component" value="Unassembled WGS sequence"/>
</dbReference>
<name>A0ABT8B8K6_9NEIS</name>
<evidence type="ECO:0000313" key="1">
    <source>
        <dbReference type="EMBL" id="MDN3578573.1"/>
    </source>
</evidence>
<dbReference type="Gene3D" id="3.30.460.10">
    <property type="entry name" value="Beta Polymerase, domain 2"/>
    <property type="match status" value="1"/>
</dbReference>
<proteinExistence type="predicted"/>
<dbReference type="InterPro" id="IPR007344">
    <property type="entry name" value="GrpB/CoaE"/>
</dbReference>
<dbReference type="PANTHER" id="PTHR34822">
    <property type="entry name" value="GRPB DOMAIN PROTEIN (AFU_ORTHOLOGUE AFUA_1G01530)"/>
    <property type="match status" value="1"/>
</dbReference>
<organism evidence="1 2">
    <name type="scientific">Chitinimonas viridis</name>
    <dbReference type="NCBI Taxonomy" id="664880"/>
    <lineage>
        <taxon>Bacteria</taxon>
        <taxon>Pseudomonadati</taxon>
        <taxon>Pseudomonadota</taxon>
        <taxon>Betaproteobacteria</taxon>
        <taxon>Neisseriales</taxon>
        <taxon>Chitinibacteraceae</taxon>
        <taxon>Chitinimonas</taxon>
    </lineage>
</organism>
<reference evidence="1" key="2">
    <citation type="submission" date="2023-06" db="EMBL/GenBank/DDBJ databases">
        <authorList>
            <person name="Lucena T."/>
            <person name="Sun Q."/>
        </authorList>
    </citation>
    <scope>NUCLEOTIDE SEQUENCE</scope>
    <source>
        <strain evidence="1">CECT 7703</strain>
    </source>
</reference>